<feature type="transmembrane region" description="Helical" evidence="1">
    <location>
        <begin position="175"/>
        <end position="193"/>
    </location>
</feature>
<evidence type="ECO:0000313" key="3">
    <source>
        <dbReference type="Proteomes" id="UP000266273"/>
    </source>
</evidence>
<comment type="caution">
    <text evidence="2">The sequence shown here is derived from an EMBL/GenBank/DDBJ whole genome shotgun (WGS) entry which is preliminary data.</text>
</comment>
<reference evidence="2 3" key="1">
    <citation type="submission" date="2018-08" db="EMBL/GenBank/DDBJ databases">
        <title>Genomic Encyclopedia of Archaeal and Bacterial Type Strains, Phase II (KMG-II): from individual species to whole genera.</title>
        <authorList>
            <person name="Goeker M."/>
        </authorList>
    </citation>
    <scope>NUCLEOTIDE SEQUENCE [LARGE SCALE GENOMIC DNA]</scope>
    <source>
        <strain evidence="2 3">DSM 5002</strain>
    </source>
</reference>
<dbReference type="InterPro" id="IPR036197">
    <property type="entry name" value="NarG-like_sf"/>
</dbReference>
<feature type="transmembrane region" description="Helical" evidence="1">
    <location>
        <begin position="12"/>
        <end position="34"/>
    </location>
</feature>
<dbReference type="RefSeq" id="WP_119060978.1">
    <property type="nucleotide sequence ID" value="NZ_QXDF01000001.1"/>
</dbReference>
<feature type="transmembrane region" description="Helical" evidence="1">
    <location>
        <begin position="73"/>
        <end position="94"/>
    </location>
</feature>
<feature type="transmembrane region" description="Helical" evidence="1">
    <location>
        <begin position="114"/>
        <end position="136"/>
    </location>
</feature>
<gene>
    <name evidence="2" type="ORF">BXY53_1257</name>
</gene>
<dbReference type="AlphaFoldDB" id="A0A397Q479"/>
<feature type="transmembrane region" description="Helical" evidence="1">
    <location>
        <begin position="148"/>
        <end position="169"/>
    </location>
</feature>
<keyword evidence="1" id="KW-0472">Membrane</keyword>
<evidence type="ECO:0000313" key="2">
    <source>
        <dbReference type="EMBL" id="RIA56156.1"/>
    </source>
</evidence>
<dbReference type="EMBL" id="QXDF01000001">
    <property type="protein sequence ID" value="RIA56156.1"/>
    <property type="molecule type" value="Genomic_DNA"/>
</dbReference>
<dbReference type="Gene3D" id="1.20.950.20">
    <property type="entry name" value="Transmembrane di-heme cytochromes, Chain C"/>
    <property type="match status" value="1"/>
</dbReference>
<protein>
    <recommendedName>
        <fullName evidence="4">Nitrate reductase gamma subunit</fullName>
    </recommendedName>
</protein>
<name>A0A397Q479_9HYPH</name>
<sequence length="220" mass="23793">MTGLLEFARGPALQIAVAIFVFGTIWRLVALFLLPKKLTPSRKREGASSRPMGAARGILSRFVPHKAFARQSLFSVVNGYVFHLGLAIVVFGYAPHILYIEGLLGVSWPALPSPLIYVVGAITLASLVAALIRRLANPVQRLISSADDYFSWAVTTAPLVTGMMAAGNVGGSYETILAIHLLSFAVLLIWLPFGKLMHTFLFFISRGATGARLAWRGAKV</sequence>
<keyword evidence="1" id="KW-0812">Transmembrane</keyword>
<evidence type="ECO:0008006" key="4">
    <source>
        <dbReference type="Google" id="ProtNLM"/>
    </source>
</evidence>
<organism evidence="2 3">
    <name type="scientific">Dichotomicrobium thermohalophilum</name>
    <dbReference type="NCBI Taxonomy" id="933063"/>
    <lineage>
        <taxon>Bacteria</taxon>
        <taxon>Pseudomonadati</taxon>
        <taxon>Pseudomonadota</taxon>
        <taxon>Alphaproteobacteria</taxon>
        <taxon>Hyphomicrobiales</taxon>
        <taxon>Hyphomicrobiaceae</taxon>
        <taxon>Dichotomicrobium</taxon>
    </lineage>
</organism>
<accession>A0A397Q479</accession>
<dbReference type="OrthoDB" id="7872966at2"/>
<keyword evidence="1" id="KW-1133">Transmembrane helix</keyword>
<proteinExistence type="predicted"/>
<evidence type="ECO:0000256" key="1">
    <source>
        <dbReference type="SAM" id="Phobius"/>
    </source>
</evidence>
<dbReference type="Proteomes" id="UP000266273">
    <property type="component" value="Unassembled WGS sequence"/>
</dbReference>
<dbReference type="SUPFAM" id="SSF103501">
    <property type="entry name" value="Respiratory nitrate reductase 1 gamma chain"/>
    <property type="match status" value="1"/>
</dbReference>
<keyword evidence="3" id="KW-1185">Reference proteome</keyword>